<name>A0A1C5A1X7_MICVI</name>
<dbReference type="OrthoDB" id="3406129at2"/>
<evidence type="ECO:0000313" key="3">
    <source>
        <dbReference type="Proteomes" id="UP000198242"/>
    </source>
</evidence>
<keyword evidence="1" id="KW-0472">Membrane</keyword>
<feature type="transmembrane region" description="Helical" evidence="1">
    <location>
        <begin position="13"/>
        <end position="36"/>
    </location>
</feature>
<keyword evidence="3" id="KW-1185">Reference proteome</keyword>
<organism evidence="2 3">
    <name type="scientific">Micromonospora viridifaciens</name>
    <dbReference type="NCBI Taxonomy" id="1881"/>
    <lineage>
        <taxon>Bacteria</taxon>
        <taxon>Bacillati</taxon>
        <taxon>Actinomycetota</taxon>
        <taxon>Actinomycetes</taxon>
        <taxon>Micromonosporales</taxon>
        <taxon>Micromonosporaceae</taxon>
        <taxon>Micromonospora</taxon>
    </lineage>
</organism>
<dbReference type="RefSeq" id="WP_089009635.1">
    <property type="nucleotide sequence ID" value="NZ_LT607411.1"/>
</dbReference>
<accession>A0A1C5A1X7</accession>
<keyword evidence="1" id="KW-0812">Transmembrane</keyword>
<dbReference type="AlphaFoldDB" id="A0A1C5A1X7"/>
<feature type="transmembrane region" description="Helical" evidence="1">
    <location>
        <begin position="80"/>
        <end position="108"/>
    </location>
</feature>
<reference evidence="3" key="1">
    <citation type="submission" date="2016-06" db="EMBL/GenBank/DDBJ databases">
        <authorList>
            <person name="Varghese N."/>
            <person name="Submissions Spin"/>
        </authorList>
    </citation>
    <scope>NUCLEOTIDE SEQUENCE [LARGE SCALE GENOMIC DNA]</scope>
    <source>
        <strain evidence="3">DSM 43909</strain>
    </source>
</reference>
<protein>
    <submittedName>
        <fullName evidence="2">Uncharacterized protein</fullName>
    </submittedName>
</protein>
<dbReference type="EMBL" id="LT607411">
    <property type="protein sequence ID" value="SCF39159.1"/>
    <property type="molecule type" value="Genomic_DNA"/>
</dbReference>
<dbReference type="Proteomes" id="UP000198242">
    <property type="component" value="Chromosome I"/>
</dbReference>
<evidence type="ECO:0000256" key="1">
    <source>
        <dbReference type="SAM" id="Phobius"/>
    </source>
</evidence>
<evidence type="ECO:0000313" key="2">
    <source>
        <dbReference type="EMBL" id="SCF39159.1"/>
    </source>
</evidence>
<sequence>MFPQLARHLAGGAAAWLAFVVQGAVIYVGLLVYALATGADAGGPLAGPLLVLLAGGLAVAAVLAAIYTAVVAVATDVPVVGALLACLGGVIAVVGPTAICVGVAHGVLKASSIWRRFRPQARAVGI</sequence>
<gene>
    <name evidence="2" type="ORF">GA0074695_6497</name>
</gene>
<proteinExistence type="predicted"/>
<keyword evidence="1" id="KW-1133">Transmembrane helix</keyword>
<feature type="transmembrane region" description="Helical" evidence="1">
    <location>
        <begin position="48"/>
        <end position="74"/>
    </location>
</feature>